<proteinExistence type="inferred from homology"/>
<evidence type="ECO:0000313" key="6">
    <source>
        <dbReference type="Proteomes" id="UP000886611"/>
    </source>
</evidence>
<dbReference type="EMBL" id="JAATIS010008546">
    <property type="protein sequence ID" value="KAG2457473.1"/>
    <property type="molecule type" value="Genomic_DNA"/>
</dbReference>
<dbReference type="AlphaFoldDB" id="A0A8X7WVM7"/>
<dbReference type="InterPro" id="IPR026246">
    <property type="entry name" value="Fsip1"/>
</dbReference>
<comment type="similarity">
    <text evidence="1">Belongs to the FSIP1 family.</text>
</comment>
<protein>
    <recommendedName>
        <fullName evidence="2">Fibrous sheath-interacting protein 1</fullName>
    </recommendedName>
</protein>
<dbReference type="Proteomes" id="UP000886611">
    <property type="component" value="Unassembled WGS sequence"/>
</dbReference>
<accession>A0A8X7WVM7</accession>
<evidence type="ECO:0000256" key="1">
    <source>
        <dbReference type="ARBA" id="ARBA00010495"/>
    </source>
</evidence>
<keyword evidence="3" id="KW-0175">Coiled coil</keyword>
<comment type="caution">
    <text evidence="5">The sequence shown here is derived from an EMBL/GenBank/DDBJ whole genome shotgun (WGS) entry which is preliminary data.</text>
</comment>
<sequence>MDICKGSLDEISRPASGSRSRTDAVDAAKGNASDWTEDPELFKAIEKMKRLDKILASAVLKEKEVKQQGNELRVKLWDELQSSKSEDNPETHEESENTRKFLALTPASSKSYFTLFIPKHPLDPLLTDFSIEDSTIVHVFETQLADEEFDQYFSKPMQQVHGDWTESIAKLEASPDTDTSDRPESRCSRVKQKKKKKRDFVKKNIELAKDAGNQVLMTDNEKKRLAELLRDIDNDRSDTLPRDELYRTARSEMHLFTYPLRSVAPLEQLKVKGLAQGPSRVAFLLAVMGIRTGNLRDASADP</sequence>
<evidence type="ECO:0000313" key="5">
    <source>
        <dbReference type="EMBL" id="KAG2457473.1"/>
    </source>
</evidence>
<feature type="region of interest" description="Disordered" evidence="4">
    <location>
        <begin position="1"/>
        <end position="32"/>
    </location>
</feature>
<dbReference type="PANTHER" id="PTHR22012:SF2">
    <property type="entry name" value="FIBROUS SHEATH-INTERACTING PROTEIN 1"/>
    <property type="match status" value="1"/>
</dbReference>
<keyword evidence="6" id="KW-1185">Reference proteome</keyword>
<feature type="non-terminal residue" evidence="5">
    <location>
        <position position="1"/>
    </location>
</feature>
<feature type="region of interest" description="Disordered" evidence="4">
    <location>
        <begin position="172"/>
        <end position="195"/>
    </location>
</feature>
<gene>
    <name evidence="5" type="primary">Fsip1_1</name>
    <name evidence="5" type="ORF">GTO96_0012302</name>
</gene>
<evidence type="ECO:0000256" key="4">
    <source>
        <dbReference type="SAM" id="MobiDB-lite"/>
    </source>
</evidence>
<evidence type="ECO:0000256" key="2">
    <source>
        <dbReference type="ARBA" id="ARBA00019480"/>
    </source>
</evidence>
<dbReference type="PRINTS" id="PR02075">
    <property type="entry name" value="FIBSHEATHIP1"/>
</dbReference>
<feature type="non-terminal residue" evidence="5">
    <location>
        <position position="302"/>
    </location>
</feature>
<name>A0A8X7WVM7_POLSE</name>
<reference evidence="5 6" key="1">
    <citation type="journal article" date="2021" name="Cell">
        <title>Tracing the genetic footprints of vertebrate landing in non-teleost ray-finned fishes.</title>
        <authorList>
            <person name="Bi X."/>
            <person name="Wang K."/>
            <person name="Yang L."/>
            <person name="Pan H."/>
            <person name="Jiang H."/>
            <person name="Wei Q."/>
            <person name="Fang M."/>
            <person name="Yu H."/>
            <person name="Zhu C."/>
            <person name="Cai Y."/>
            <person name="He Y."/>
            <person name="Gan X."/>
            <person name="Zeng H."/>
            <person name="Yu D."/>
            <person name="Zhu Y."/>
            <person name="Jiang H."/>
            <person name="Qiu Q."/>
            <person name="Yang H."/>
            <person name="Zhang Y.E."/>
            <person name="Wang W."/>
            <person name="Zhu M."/>
            <person name="He S."/>
            <person name="Zhang G."/>
        </authorList>
    </citation>
    <scope>NUCLEOTIDE SEQUENCE [LARGE SCALE GENOMIC DNA]</scope>
    <source>
        <strain evidence="5">Bchr_013</strain>
    </source>
</reference>
<dbReference type="PANTHER" id="PTHR22012">
    <property type="entry name" value="FIBROUS SHEATH INTERACTING PROTEIN 1"/>
    <property type="match status" value="1"/>
</dbReference>
<evidence type="ECO:0000256" key="3">
    <source>
        <dbReference type="ARBA" id="ARBA00023054"/>
    </source>
</evidence>
<organism evidence="5 6">
    <name type="scientific">Polypterus senegalus</name>
    <name type="common">Senegal bichir</name>
    <dbReference type="NCBI Taxonomy" id="55291"/>
    <lineage>
        <taxon>Eukaryota</taxon>
        <taxon>Metazoa</taxon>
        <taxon>Chordata</taxon>
        <taxon>Craniata</taxon>
        <taxon>Vertebrata</taxon>
        <taxon>Euteleostomi</taxon>
        <taxon>Actinopterygii</taxon>
        <taxon>Polypteriformes</taxon>
        <taxon>Polypteridae</taxon>
        <taxon>Polypterus</taxon>
    </lineage>
</organism>
<dbReference type="Pfam" id="PF15554">
    <property type="entry name" value="FSIP1"/>
    <property type="match status" value="1"/>
</dbReference>